<evidence type="ECO:0000256" key="2">
    <source>
        <dbReference type="SAM" id="MobiDB-lite"/>
    </source>
</evidence>
<dbReference type="AlphaFoldDB" id="A0A120AFZ2"/>
<evidence type="ECO:0000313" key="4">
    <source>
        <dbReference type="Proteomes" id="UP000023435"/>
    </source>
</evidence>
<dbReference type="OrthoDB" id="6065087at2"/>
<evidence type="ECO:0000313" key="3">
    <source>
        <dbReference type="EMBL" id="KWS03755.1"/>
    </source>
</evidence>
<keyword evidence="1" id="KW-0175">Coiled coil</keyword>
<dbReference type="Proteomes" id="UP000023435">
    <property type="component" value="Unassembled WGS sequence"/>
</dbReference>
<dbReference type="RefSeq" id="WP_051547567.1">
    <property type="nucleotide sequence ID" value="NZ_JAJA02000001.1"/>
</dbReference>
<gene>
    <name evidence="3" type="ORF">AZ78_1304</name>
</gene>
<organism evidence="3 4">
    <name type="scientific">Lysobacter capsici AZ78</name>
    <dbReference type="NCBI Taxonomy" id="1444315"/>
    <lineage>
        <taxon>Bacteria</taxon>
        <taxon>Pseudomonadati</taxon>
        <taxon>Pseudomonadota</taxon>
        <taxon>Gammaproteobacteria</taxon>
        <taxon>Lysobacterales</taxon>
        <taxon>Lysobacteraceae</taxon>
        <taxon>Lysobacter</taxon>
    </lineage>
</organism>
<accession>A0A120AFZ2</accession>
<proteinExistence type="predicted"/>
<dbReference type="EMBL" id="JAJA02000001">
    <property type="protein sequence ID" value="KWS03755.1"/>
    <property type="molecule type" value="Genomic_DNA"/>
</dbReference>
<evidence type="ECO:0000256" key="1">
    <source>
        <dbReference type="SAM" id="Coils"/>
    </source>
</evidence>
<sequence length="1211" mass="133396">MPISILDLADDSPETAPDINQQVAISIQRSEGGLTARNQATQARQAEAERVRENSTVGDLIGAAQAQGGIGTLHRMWQEGSVMEHAKEDYRLPEDFAERMQEAGIGQEQWLLFDRVTSDEHFELLQSFALQNQAASETQAQFGLAANIAVGLTDPVAFAADAATGGLARAARAGRLVNGVRAGIAAGATNAALTYGASEFNPEIGNEDIVLAAGAGFVLGGALNLRNGDEFVNAKAVESIVKRDISGSYESIGAAKVHGIPDEPTPGLSRKPLSDTMEDIKDAGVENIELRPAFANIRRSLAARMGNMKSPTVREISRKLFRDGVGYNDRNQAVEQSAGEFAGMHRARFETALQRGYNAAWRDERAARGLSMWDRAAELEWSGQVAQALRGVEVESPTAKAAAARVRKVLDEAFDTGVRNGVLDPGSKNESYFPQIQSKAAYQRIFGEMGLSEDQGIDIYKQAILSDMRKRATANPASADNVAKFNELEENYRGTSEAAKRARERADEINADFALRQQAVRDAEAAVAEDLGTGKRADISRRSRQRKLEDSRRRLMRQEERLKGAKEKLADALKREADSDYARKQAKQIADDGGIDEDLAEVYARAIINRGKNQVHGETENMVRSLDLDDLEQLKLALDDAGVSVEKATSILHKYTRKATEDAKISPAKRRISLDPSFRTVVKNRNGADVEIGVTDFMDSDVSRVVTAYTRDIAGWSALSQKLGVKNQRELEALRQLTKREADIAGDDTDAALRMFDIGVRSIMGRSTEVNPNSGGARIARALRDTQFLRVMNQVGFTLFTELGPVVAHAGLRNTLSSISFIGDFMRTAADGTLKSGTARYLDELIATGTEHLRNPVYLRLEDDAFASPTYGNSKIGRAYENLQGQAQRVTSVMSGMAPMNTMLQRIAGRATLMKLLQLANDKRALAGPMLQRLRSYGLDEDAQKALFDSLRGIKKVDDITEAKLSLADRERVAAFMYRVTRQQVLEGDASDSIMLMHSSGGKLVTQFRSFMAYSYERHLLNSAYHWKDWHTWQMVTLSSSLAGLQWAARSYINTAGNEQKRKETLTRANFLKAAVAQSSWGSVIPALTDTLLGVAGEEAVFANTRSTGLSNNLLGGIPSVDFVTRAAEAAKLPVQLIRDDQEITRKELENFSKLFWFQNMTGWQNIQREGFDWLEQEGIIEKKSEVESEARKERNAEKKKKTWLDNPIFN</sequence>
<protein>
    <submittedName>
        <fullName evidence="3">Phage protein</fullName>
    </submittedName>
</protein>
<keyword evidence="4" id="KW-1185">Reference proteome</keyword>
<feature type="coiled-coil region" evidence="1">
    <location>
        <begin position="541"/>
        <end position="576"/>
    </location>
</feature>
<name>A0A120AFZ2_9GAMM</name>
<reference evidence="3 4" key="1">
    <citation type="journal article" date="2014" name="Genome Announc.">
        <title>Draft Genome Sequence of Lysobacter capsici AZ78, a Bacterium Antagonistic to Plant-Pathogenic Oomycetes.</title>
        <authorList>
            <person name="Puopolo G."/>
            <person name="Sonego P."/>
            <person name="Engelen K."/>
            <person name="Pertot I."/>
        </authorList>
    </citation>
    <scope>NUCLEOTIDE SEQUENCE [LARGE SCALE GENOMIC DNA]</scope>
    <source>
        <strain evidence="3 4">AZ78</strain>
    </source>
</reference>
<comment type="caution">
    <text evidence="3">The sequence shown here is derived from an EMBL/GenBank/DDBJ whole genome shotgun (WGS) entry which is preliminary data.</text>
</comment>
<feature type="region of interest" description="Disordered" evidence="2">
    <location>
        <begin position="1186"/>
        <end position="1211"/>
    </location>
</feature>
<feature type="compositionally biased region" description="Basic and acidic residues" evidence="2">
    <location>
        <begin position="1186"/>
        <end position="1197"/>
    </location>
</feature>